<keyword evidence="7 9" id="KW-0472">Membrane</keyword>
<keyword evidence="2 9" id="KW-0813">Transport</keyword>
<name>A0A1H0JGY1_HALAD</name>
<feature type="domain" description="ABC transmembrane type-1" evidence="10">
    <location>
        <begin position="31"/>
        <end position="219"/>
    </location>
</feature>
<dbReference type="PANTHER" id="PTHR30614">
    <property type="entry name" value="MEMBRANE COMPONENT OF AMINO ACID ABC TRANSPORTER"/>
    <property type="match status" value="1"/>
</dbReference>
<gene>
    <name evidence="11" type="ORF">SAMN05421677_10524</name>
</gene>
<evidence type="ECO:0000256" key="3">
    <source>
        <dbReference type="ARBA" id="ARBA00022475"/>
    </source>
</evidence>
<evidence type="ECO:0000256" key="6">
    <source>
        <dbReference type="ARBA" id="ARBA00022989"/>
    </source>
</evidence>
<dbReference type="AlphaFoldDB" id="A0A1H0JGY1"/>
<dbReference type="Gene3D" id="1.10.3720.10">
    <property type="entry name" value="MetI-like"/>
    <property type="match status" value="1"/>
</dbReference>
<comment type="similarity">
    <text evidence="8">Belongs to the PdxS/SNZ family.</text>
</comment>
<feature type="transmembrane region" description="Helical" evidence="9">
    <location>
        <begin position="33"/>
        <end position="55"/>
    </location>
</feature>
<dbReference type="Pfam" id="PF00528">
    <property type="entry name" value="BPD_transp_1"/>
    <property type="match status" value="1"/>
</dbReference>
<dbReference type="InterPro" id="IPR001852">
    <property type="entry name" value="PdxS/SNZ"/>
</dbReference>
<feature type="transmembrane region" description="Helical" evidence="9">
    <location>
        <begin position="198"/>
        <end position="218"/>
    </location>
</feature>
<dbReference type="SUPFAM" id="SSF161098">
    <property type="entry name" value="MetI-like"/>
    <property type="match status" value="1"/>
</dbReference>
<feature type="transmembrane region" description="Helical" evidence="9">
    <location>
        <begin position="156"/>
        <end position="178"/>
    </location>
</feature>
<evidence type="ECO:0000256" key="9">
    <source>
        <dbReference type="RuleBase" id="RU363032"/>
    </source>
</evidence>
<feature type="transmembrane region" description="Helical" evidence="9">
    <location>
        <begin position="67"/>
        <end position="89"/>
    </location>
</feature>
<evidence type="ECO:0000256" key="8">
    <source>
        <dbReference type="PROSITE-ProRule" id="PRU00481"/>
    </source>
</evidence>
<dbReference type="InterPro" id="IPR000515">
    <property type="entry name" value="MetI-like"/>
</dbReference>
<dbReference type="PROSITE" id="PS51129">
    <property type="entry name" value="PDXS_SNZ_2"/>
    <property type="match status" value="1"/>
</dbReference>
<dbReference type="Proteomes" id="UP000198860">
    <property type="component" value="Unassembled WGS sequence"/>
</dbReference>
<reference evidence="12" key="1">
    <citation type="submission" date="2016-10" db="EMBL/GenBank/DDBJ databases">
        <authorList>
            <person name="Varghese N."/>
            <person name="Submissions S."/>
        </authorList>
    </citation>
    <scope>NUCLEOTIDE SEQUENCE [LARGE SCALE GENOMIC DNA]</scope>
    <source>
        <strain evidence="12">CGMCC 1.3703</strain>
    </source>
</reference>
<keyword evidence="12" id="KW-1185">Reference proteome</keyword>
<protein>
    <submittedName>
        <fullName evidence="11">Cystine transport system permease protein</fullName>
    </submittedName>
</protein>
<dbReference type="RefSeq" id="WP_089651694.1">
    <property type="nucleotide sequence ID" value="NZ_FNIZ01000005.1"/>
</dbReference>
<dbReference type="EMBL" id="FNIZ01000005">
    <property type="protein sequence ID" value="SDO42832.1"/>
    <property type="molecule type" value="Genomic_DNA"/>
</dbReference>
<comment type="similarity">
    <text evidence="9">Belongs to the binding-protein-dependent transport system permease family.</text>
</comment>
<dbReference type="PROSITE" id="PS50928">
    <property type="entry name" value="ABC_TM1"/>
    <property type="match status" value="1"/>
</dbReference>
<evidence type="ECO:0000256" key="2">
    <source>
        <dbReference type="ARBA" id="ARBA00022448"/>
    </source>
</evidence>
<keyword evidence="3" id="KW-1003">Cell membrane</keyword>
<dbReference type="GO" id="GO:0043190">
    <property type="term" value="C:ATP-binding cassette (ABC) transporter complex"/>
    <property type="evidence" value="ECO:0007669"/>
    <property type="project" value="InterPro"/>
</dbReference>
<dbReference type="InterPro" id="IPR043429">
    <property type="entry name" value="ArtM/GltK/GlnP/TcyL/YhdX-like"/>
</dbReference>
<dbReference type="STRING" id="240303.SAMN05421677_10524"/>
<sequence length="230" mass="25629">MLGIEINEIQIEKLFNAERAWANLPFILEGVPLTLLVALSGMLVGLVLGFFLALARGSDRVWLRWPARFYISFMRGTPILVYLFVLYFGLPVVGIKMPATVAAIIGFGTNSAAYIAEINRASLNSVPNGQWESSRALGFTYWQAIRRIIMPQATRIAIPPLGNVFLDLLKATSLAAMISVPEILNKAQIAAGRTVDSMTMYITAALVYWPLTMIFSALQDYLEKRHNRYL</sequence>
<keyword evidence="6 9" id="KW-1133">Transmembrane helix</keyword>
<organism evidence="11 12">
    <name type="scientific">Halobacillus aidingensis</name>
    <dbReference type="NCBI Taxonomy" id="240303"/>
    <lineage>
        <taxon>Bacteria</taxon>
        <taxon>Bacillati</taxon>
        <taxon>Bacillota</taxon>
        <taxon>Bacilli</taxon>
        <taxon>Bacillales</taxon>
        <taxon>Bacillaceae</taxon>
        <taxon>Halobacillus</taxon>
    </lineage>
</organism>
<evidence type="ECO:0000259" key="10">
    <source>
        <dbReference type="PROSITE" id="PS50928"/>
    </source>
</evidence>
<evidence type="ECO:0000256" key="5">
    <source>
        <dbReference type="ARBA" id="ARBA00022970"/>
    </source>
</evidence>
<dbReference type="NCBIfam" id="TIGR01726">
    <property type="entry name" value="HEQRo_perm_3TM"/>
    <property type="match status" value="1"/>
</dbReference>
<dbReference type="GO" id="GO:0006865">
    <property type="term" value="P:amino acid transport"/>
    <property type="evidence" value="ECO:0007669"/>
    <property type="project" value="UniProtKB-KW"/>
</dbReference>
<evidence type="ECO:0000256" key="7">
    <source>
        <dbReference type="ARBA" id="ARBA00023136"/>
    </source>
</evidence>
<dbReference type="OrthoDB" id="9805999at2"/>
<evidence type="ECO:0000256" key="4">
    <source>
        <dbReference type="ARBA" id="ARBA00022692"/>
    </source>
</evidence>
<dbReference type="PANTHER" id="PTHR30614:SF0">
    <property type="entry name" value="L-CYSTINE TRANSPORT SYSTEM PERMEASE PROTEIN TCYL"/>
    <property type="match status" value="1"/>
</dbReference>
<accession>A0A1H0JGY1</accession>
<evidence type="ECO:0000256" key="1">
    <source>
        <dbReference type="ARBA" id="ARBA00004651"/>
    </source>
</evidence>
<dbReference type="GO" id="GO:0042823">
    <property type="term" value="P:pyridoxal phosphate biosynthetic process"/>
    <property type="evidence" value="ECO:0007669"/>
    <property type="project" value="InterPro"/>
</dbReference>
<dbReference type="InterPro" id="IPR035906">
    <property type="entry name" value="MetI-like_sf"/>
</dbReference>
<feature type="transmembrane region" description="Helical" evidence="9">
    <location>
        <begin position="95"/>
        <end position="116"/>
    </location>
</feature>
<keyword evidence="5" id="KW-0029">Amino-acid transport</keyword>
<dbReference type="InterPro" id="IPR010065">
    <property type="entry name" value="AA_ABC_transptr_permease_3TM"/>
</dbReference>
<evidence type="ECO:0000313" key="11">
    <source>
        <dbReference type="EMBL" id="SDO42832.1"/>
    </source>
</evidence>
<dbReference type="FunFam" id="1.10.3720.10:FF:000006">
    <property type="entry name" value="Glutamate/aspartate ABC transporter, permease protein GltK"/>
    <property type="match status" value="1"/>
</dbReference>
<comment type="subcellular location">
    <subcellularLocation>
        <location evidence="1 9">Cell membrane</location>
        <topology evidence="1 9">Multi-pass membrane protein</topology>
    </subcellularLocation>
</comment>
<evidence type="ECO:0000313" key="12">
    <source>
        <dbReference type="Proteomes" id="UP000198860"/>
    </source>
</evidence>
<dbReference type="GO" id="GO:0022857">
    <property type="term" value="F:transmembrane transporter activity"/>
    <property type="evidence" value="ECO:0007669"/>
    <property type="project" value="InterPro"/>
</dbReference>
<dbReference type="CDD" id="cd06261">
    <property type="entry name" value="TM_PBP2"/>
    <property type="match status" value="1"/>
</dbReference>
<proteinExistence type="inferred from homology"/>
<keyword evidence="4 9" id="KW-0812">Transmembrane</keyword>